<evidence type="ECO:0000256" key="2">
    <source>
        <dbReference type="ARBA" id="ARBA00007362"/>
    </source>
</evidence>
<feature type="transmembrane region" description="Helical" evidence="6">
    <location>
        <begin position="184"/>
        <end position="202"/>
    </location>
</feature>
<organism evidence="8 9">
    <name type="scientific">Acidaminobacter hydrogenoformans DSM 2784</name>
    <dbReference type="NCBI Taxonomy" id="1120920"/>
    <lineage>
        <taxon>Bacteria</taxon>
        <taxon>Bacillati</taxon>
        <taxon>Bacillota</taxon>
        <taxon>Clostridia</taxon>
        <taxon>Peptostreptococcales</taxon>
        <taxon>Acidaminobacteraceae</taxon>
        <taxon>Acidaminobacter</taxon>
    </lineage>
</organism>
<dbReference type="GO" id="GO:0016020">
    <property type="term" value="C:membrane"/>
    <property type="evidence" value="ECO:0007669"/>
    <property type="project" value="UniProtKB-SubCell"/>
</dbReference>
<keyword evidence="3 6" id="KW-0812">Transmembrane</keyword>
<evidence type="ECO:0000313" key="8">
    <source>
        <dbReference type="EMBL" id="SCZ79619.1"/>
    </source>
</evidence>
<name>A0A1G5S229_9FIRM</name>
<protein>
    <submittedName>
        <fullName evidence="8">EamA-like transporter family protein</fullName>
    </submittedName>
</protein>
<dbReference type="InterPro" id="IPR000620">
    <property type="entry name" value="EamA_dom"/>
</dbReference>
<comment type="subcellular location">
    <subcellularLocation>
        <location evidence="1">Membrane</location>
        <topology evidence="1">Multi-pass membrane protein</topology>
    </subcellularLocation>
</comment>
<evidence type="ECO:0000256" key="5">
    <source>
        <dbReference type="ARBA" id="ARBA00023136"/>
    </source>
</evidence>
<comment type="similarity">
    <text evidence="2">Belongs to the EamA transporter family.</text>
</comment>
<evidence type="ECO:0000259" key="7">
    <source>
        <dbReference type="Pfam" id="PF00892"/>
    </source>
</evidence>
<accession>A0A1G5S229</accession>
<feature type="domain" description="EamA" evidence="7">
    <location>
        <begin position="154"/>
        <end position="285"/>
    </location>
</feature>
<feature type="transmembrane region" description="Helical" evidence="6">
    <location>
        <begin position="208"/>
        <end position="233"/>
    </location>
</feature>
<proteinExistence type="inferred from homology"/>
<sequence>MKNLKYWIMLILASLFWAGNYIVGKAVVAQVTPFQLTFVRWLFSAVLLVLIAQVVERPKWREVFRSWPILLFLAFNGLIGYNMALYTALTYTTPVNASLVSALNPALMVAVSSVVLRESLSRLQKLGIVFSLSGVLLILTQGSLARLAALDFNRGDLLMLIAISVWTVYSIVGKRLKDIRPITASAAAAVLATVAMLPGMLLQAGTPIVLNTAGLLSVAYIVVFPSVGSLMFWNLSVREIGAATAGVTLNLIPVFTSFITVLMGEAITLTQIVGGLMVFAGVYTTSGLLEGQLRKGREKGREAV</sequence>
<dbReference type="Pfam" id="PF00892">
    <property type="entry name" value="EamA"/>
    <property type="match status" value="2"/>
</dbReference>
<keyword evidence="5 6" id="KW-0472">Membrane</keyword>
<evidence type="ECO:0000256" key="3">
    <source>
        <dbReference type="ARBA" id="ARBA00022692"/>
    </source>
</evidence>
<evidence type="ECO:0000256" key="1">
    <source>
        <dbReference type="ARBA" id="ARBA00004141"/>
    </source>
</evidence>
<dbReference type="STRING" id="1120920.SAMN03080599_01848"/>
<feature type="transmembrane region" description="Helical" evidence="6">
    <location>
        <begin position="95"/>
        <end position="116"/>
    </location>
</feature>
<dbReference type="PANTHER" id="PTHR32322">
    <property type="entry name" value="INNER MEMBRANE TRANSPORTER"/>
    <property type="match status" value="1"/>
</dbReference>
<dbReference type="SUPFAM" id="SSF103481">
    <property type="entry name" value="Multidrug resistance efflux transporter EmrE"/>
    <property type="match status" value="2"/>
</dbReference>
<feature type="transmembrane region" description="Helical" evidence="6">
    <location>
        <begin position="34"/>
        <end position="55"/>
    </location>
</feature>
<gene>
    <name evidence="8" type="ORF">SAMN03080599_01848</name>
</gene>
<dbReference type="Proteomes" id="UP000199208">
    <property type="component" value="Unassembled WGS sequence"/>
</dbReference>
<keyword evidence="4 6" id="KW-1133">Transmembrane helix</keyword>
<dbReference type="InterPro" id="IPR050638">
    <property type="entry name" value="AA-Vitamin_Transporters"/>
</dbReference>
<feature type="transmembrane region" description="Helical" evidence="6">
    <location>
        <begin position="128"/>
        <end position="149"/>
    </location>
</feature>
<dbReference type="InterPro" id="IPR037185">
    <property type="entry name" value="EmrE-like"/>
</dbReference>
<evidence type="ECO:0000256" key="4">
    <source>
        <dbReference type="ARBA" id="ARBA00022989"/>
    </source>
</evidence>
<feature type="transmembrane region" description="Helical" evidence="6">
    <location>
        <begin position="155"/>
        <end position="172"/>
    </location>
</feature>
<dbReference type="AlphaFoldDB" id="A0A1G5S229"/>
<keyword evidence="9" id="KW-1185">Reference proteome</keyword>
<feature type="domain" description="EamA" evidence="7">
    <location>
        <begin position="8"/>
        <end position="140"/>
    </location>
</feature>
<feature type="transmembrane region" description="Helical" evidence="6">
    <location>
        <begin position="240"/>
        <end position="263"/>
    </location>
</feature>
<dbReference type="PANTHER" id="PTHR32322:SF2">
    <property type="entry name" value="EAMA DOMAIN-CONTAINING PROTEIN"/>
    <property type="match status" value="1"/>
</dbReference>
<dbReference type="RefSeq" id="WP_207646444.1">
    <property type="nucleotide sequence ID" value="NZ_FMWL01000008.1"/>
</dbReference>
<reference evidence="8 9" key="1">
    <citation type="submission" date="2016-10" db="EMBL/GenBank/DDBJ databases">
        <authorList>
            <person name="de Groot N.N."/>
        </authorList>
    </citation>
    <scope>NUCLEOTIDE SEQUENCE [LARGE SCALE GENOMIC DNA]</scope>
    <source>
        <strain evidence="8 9">DSM 2784</strain>
    </source>
</reference>
<evidence type="ECO:0000256" key="6">
    <source>
        <dbReference type="SAM" id="Phobius"/>
    </source>
</evidence>
<feature type="transmembrane region" description="Helical" evidence="6">
    <location>
        <begin position="67"/>
        <end position="89"/>
    </location>
</feature>
<evidence type="ECO:0000313" key="9">
    <source>
        <dbReference type="Proteomes" id="UP000199208"/>
    </source>
</evidence>
<dbReference type="EMBL" id="FMWL01000008">
    <property type="protein sequence ID" value="SCZ79619.1"/>
    <property type="molecule type" value="Genomic_DNA"/>
</dbReference>
<feature type="transmembrane region" description="Helical" evidence="6">
    <location>
        <begin position="269"/>
        <end position="289"/>
    </location>
</feature>